<reference evidence="1" key="1">
    <citation type="submission" date="2014-09" db="EMBL/GenBank/DDBJ databases">
        <authorList>
            <person name="Magalhaes I.L.F."/>
            <person name="Oliveira U."/>
            <person name="Santos F.R."/>
            <person name="Vidigal T.H.D.A."/>
            <person name="Brescovit A.D."/>
            <person name="Santos A.J."/>
        </authorList>
    </citation>
    <scope>NUCLEOTIDE SEQUENCE</scope>
    <source>
        <tissue evidence="1">Shoot tissue taken approximately 20 cm above the soil surface</tissue>
    </source>
</reference>
<evidence type="ECO:0000313" key="1">
    <source>
        <dbReference type="EMBL" id="JAE13312.1"/>
    </source>
</evidence>
<reference evidence="1" key="2">
    <citation type="journal article" date="2015" name="Data Brief">
        <title>Shoot transcriptome of the giant reed, Arundo donax.</title>
        <authorList>
            <person name="Barrero R.A."/>
            <person name="Guerrero F.D."/>
            <person name="Moolhuijzen P."/>
            <person name="Goolsby J.A."/>
            <person name="Tidwell J."/>
            <person name="Bellgard S.E."/>
            <person name="Bellgard M.I."/>
        </authorList>
    </citation>
    <scope>NUCLEOTIDE SEQUENCE</scope>
    <source>
        <tissue evidence="1">Shoot tissue taken approximately 20 cm above the soil surface</tissue>
    </source>
</reference>
<organism evidence="1">
    <name type="scientific">Arundo donax</name>
    <name type="common">Giant reed</name>
    <name type="synonym">Donax arundinaceus</name>
    <dbReference type="NCBI Taxonomy" id="35708"/>
    <lineage>
        <taxon>Eukaryota</taxon>
        <taxon>Viridiplantae</taxon>
        <taxon>Streptophyta</taxon>
        <taxon>Embryophyta</taxon>
        <taxon>Tracheophyta</taxon>
        <taxon>Spermatophyta</taxon>
        <taxon>Magnoliopsida</taxon>
        <taxon>Liliopsida</taxon>
        <taxon>Poales</taxon>
        <taxon>Poaceae</taxon>
        <taxon>PACMAD clade</taxon>
        <taxon>Arundinoideae</taxon>
        <taxon>Arundineae</taxon>
        <taxon>Arundo</taxon>
    </lineage>
</organism>
<dbReference type="EMBL" id="GBRH01184584">
    <property type="protein sequence ID" value="JAE13312.1"/>
    <property type="molecule type" value="Transcribed_RNA"/>
</dbReference>
<name>A0A0A9FLT8_ARUDO</name>
<sequence>MSHQTVHKYRHEYYCQTCRFNRNQGNQDTKIHNDFFSKEKYDLFIYKEKHVINGQDINQATILKTYTSSFMASR</sequence>
<protein>
    <submittedName>
        <fullName evidence="1">Uncharacterized protein</fullName>
    </submittedName>
</protein>
<proteinExistence type="predicted"/>
<accession>A0A0A9FLT8</accession>
<dbReference type="AlphaFoldDB" id="A0A0A9FLT8"/>